<gene>
    <name evidence="1" type="ORF">DICVIV_12326</name>
</gene>
<organism evidence="1 2">
    <name type="scientific">Dictyocaulus viviparus</name>
    <name type="common">Bovine lungworm</name>
    <dbReference type="NCBI Taxonomy" id="29172"/>
    <lineage>
        <taxon>Eukaryota</taxon>
        <taxon>Metazoa</taxon>
        <taxon>Ecdysozoa</taxon>
        <taxon>Nematoda</taxon>
        <taxon>Chromadorea</taxon>
        <taxon>Rhabditida</taxon>
        <taxon>Rhabditina</taxon>
        <taxon>Rhabditomorpha</taxon>
        <taxon>Strongyloidea</taxon>
        <taxon>Metastrongylidae</taxon>
        <taxon>Dictyocaulus</taxon>
    </lineage>
</organism>
<reference evidence="1 2" key="1">
    <citation type="submission" date="2013-11" db="EMBL/GenBank/DDBJ databases">
        <title>Draft genome of the bovine lungworm Dictyocaulus viviparus.</title>
        <authorList>
            <person name="Mitreva M."/>
        </authorList>
    </citation>
    <scope>NUCLEOTIDE SEQUENCE [LARGE SCALE GENOMIC DNA]</scope>
    <source>
        <strain evidence="1 2">HannoverDv2000</strain>
    </source>
</reference>
<feature type="non-terminal residue" evidence="1">
    <location>
        <position position="1"/>
    </location>
</feature>
<dbReference type="GO" id="GO:0036064">
    <property type="term" value="C:ciliary basal body"/>
    <property type="evidence" value="ECO:0007669"/>
    <property type="project" value="TreeGrafter"/>
</dbReference>
<keyword evidence="2" id="KW-1185">Reference proteome</keyword>
<dbReference type="Proteomes" id="UP000053766">
    <property type="component" value="Unassembled WGS sequence"/>
</dbReference>
<evidence type="ECO:0000313" key="2">
    <source>
        <dbReference type="Proteomes" id="UP000053766"/>
    </source>
</evidence>
<dbReference type="GO" id="GO:0030992">
    <property type="term" value="C:intraciliary transport particle B"/>
    <property type="evidence" value="ECO:0007669"/>
    <property type="project" value="InterPro"/>
</dbReference>
<name>A0A0D8XHA2_DICVI</name>
<dbReference type="PANTHER" id="PTHR15614:SF2">
    <property type="entry name" value="INTRAFLAGELLAR TRANSPORT PROTEIN 81 HOMOLOG"/>
    <property type="match status" value="1"/>
</dbReference>
<dbReference type="PANTHER" id="PTHR15614">
    <property type="entry name" value="INTRAFLAGELLAR TRANSPORT PROTEIN 81 HOMOLOG"/>
    <property type="match status" value="1"/>
</dbReference>
<reference evidence="2" key="2">
    <citation type="journal article" date="2016" name="Sci. Rep.">
        <title>Dictyocaulus viviparus genome, variome and transcriptome elucidate lungworm biology and support future intervention.</title>
        <authorList>
            <person name="McNulty S.N."/>
            <person name="Strube C."/>
            <person name="Rosa B.A."/>
            <person name="Martin J.C."/>
            <person name="Tyagi R."/>
            <person name="Choi Y.J."/>
            <person name="Wang Q."/>
            <person name="Hallsworth Pepin K."/>
            <person name="Zhang X."/>
            <person name="Ozersky P."/>
            <person name="Wilson R.K."/>
            <person name="Sternberg P.W."/>
            <person name="Gasser R.B."/>
            <person name="Mitreva M."/>
        </authorList>
    </citation>
    <scope>NUCLEOTIDE SEQUENCE [LARGE SCALE GENOMIC DNA]</scope>
    <source>
        <strain evidence="2">HannoverDv2000</strain>
    </source>
</reference>
<dbReference type="OrthoDB" id="276029at2759"/>
<dbReference type="AlphaFoldDB" id="A0A0D8XHA2"/>
<evidence type="ECO:0000313" key="1">
    <source>
        <dbReference type="EMBL" id="KJH41701.1"/>
    </source>
</evidence>
<dbReference type="EMBL" id="KN716776">
    <property type="protein sequence ID" value="KJH41701.1"/>
    <property type="molecule type" value="Genomic_DNA"/>
</dbReference>
<accession>A0A0D8XHA2</accession>
<dbReference type="GO" id="GO:0060271">
    <property type="term" value="P:cilium assembly"/>
    <property type="evidence" value="ECO:0007669"/>
    <property type="project" value="InterPro"/>
</dbReference>
<protein>
    <submittedName>
        <fullName evidence="1">Uncharacterized protein</fullName>
    </submittedName>
</protein>
<dbReference type="GO" id="GO:0042073">
    <property type="term" value="P:intraciliary transport"/>
    <property type="evidence" value="ECO:0007669"/>
    <property type="project" value="InterPro"/>
</dbReference>
<dbReference type="STRING" id="29172.A0A0D8XHA2"/>
<dbReference type="GO" id="GO:0015631">
    <property type="term" value="F:tubulin binding"/>
    <property type="evidence" value="ECO:0007669"/>
    <property type="project" value="InterPro"/>
</dbReference>
<dbReference type="InterPro" id="IPR029600">
    <property type="entry name" value="IFT81"/>
</dbReference>
<proteinExistence type="predicted"/>
<sequence>FVLAFNYFLLQIIHAEKKLQRLKDLLGELRVESENIDPSNLITQLQDEITTNKYLVYTKLSKEIEQLRQTVGELARVSNMPAIDESDISSLQAEVYSSFFFSC</sequence>